<name>A0ACB8TG81_9AGAM</name>
<dbReference type="Proteomes" id="UP000814140">
    <property type="component" value="Unassembled WGS sequence"/>
</dbReference>
<evidence type="ECO:0000313" key="2">
    <source>
        <dbReference type="Proteomes" id="UP000814140"/>
    </source>
</evidence>
<gene>
    <name evidence="1" type="ORF">BV25DRAFT_1877413</name>
</gene>
<protein>
    <submittedName>
        <fullName evidence="1">FAD/NAD(P)-binding domain-containing protein</fullName>
    </submittedName>
</protein>
<dbReference type="EMBL" id="MU277190">
    <property type="protein sequence ID" value="KAI0067433.1"/>
    <property type="molecule type" value="Genomic_DNA"/>
</dbReference>
<organism evidence="1 2">
    <name type="scientific">Artomyces pyxidatus</name>
    <dbReference type="NCBI Taxonomy" id="48021"/>
    <lineage>
        <taxon>Eukaryota</taxon>
        <taxon>Fungi</taxon>
        <taxon>Dikarya</taxon>
        <taxon>Basidiomycota</taxon>
        <taxon>Agaricomycotina</taxon>
        <taxon>Agaricomycetes</taxon>
        <taxon>Russulales</taxon>
        <taxon>Auriscalpiaceae</taxon>
        <taxon>Artomyces</taxon>
    </lineage>
</organism>
<keyword evidence="2" id="KW-1185">Reference proteome</keyword>
<proteinExistence type="predicted"/>
<accession>A0ACB8TG81</accession>
<evidence type="ECO:0000313" key="1">
    <source>
        <dbReference type="EMBL" id="KAI0067433.1"/>
    </source>
</evidence>
<comment type="caution">
    <text evidence="1">The sequence shown here is derived from an EMBL/GenBank/DDBJ whole genome shotgun (WGS) entry which is preliminary data.</text>
</comment>
<reference evidence="1" key="2">
    <citation type="journal article" date="2022" name="New Phytol.">
        <title>Evolutionary transition to the ectomycorrhizal habit in the genomes of a hyperdiverse lineage of mushroom-forming fungi.</title>
        <authorList>
            <person name="Looney B."/>
            <person name="Miyauchi S."/>
            <person name="Morin E."/>
            <person name="Drula E."/>
            <person name="Courty P.E."/>
            <person name="Kohler A."/>
            <person name="Kuo A."/>
            <person name="LaButti K."/>
            <person name="Pangilinan J."/>
            <person name="Lipzen A."/>
            <person name="Riley R."/>
            <person name="Andreopoulos W."/>
            <person name="He G."/>
            <person name="Johnson J."/>
            <person name="Nolan M."/>
            <person name="Tritt A."/>
            <person name="Barry K.W."/>
            <person name="Grigoriev I.V."/>
            <person name="Nagy L.G."/>
            <person name="Hibbett D."/>
            <person name="Henrissat B."/>
            <person name="Matheny P.B."/>
            <person name="Labbe J."/>
            <person name="Martin F.M."/>
        </authorList>
    </citation>
    <scope>NUCLEOTIDE SEQUENCE</scope>
    <source>
        <strain evidence="1">HHB10654</strain>
    </source>
</reference>
<sequence length="479" mass="52664">MPPIKLAIVGGGPSAFYLASRLLSLLPKTDSQGSNLRVHVYDRLWAPHGLVRYGVAPDHPEVKNATHKFDQAAADERFRFFGNIQVGAQSPPSIPHALRLPLSSLFSHYTHLVFSTGCTIPTLHSALPPSHLVSPALCLVHWYTHHPSNPVPPPLDKISHATLIGQGNVSLDIARMLLTNPAILEKYDVPEHVLNVLRRSAVQHVSIVGRRGPLQAAFTTKELREMMCLTEASMTPIEPSLLNPSQEMTRQQTRTMQLLTKGSVNKPGTTRKTWSLDFFRSPTRLVAPTSGAMQLTLAHTSLDERARSVPTGENSTLSTDFVVTSLGHHADPAQTFYEPSTGTIRASSGRVIDSAGRALKNVYASGWAAMGARGVLASTMLDAYAVADTILSDQFATGSELTTMSVPAPAYEEERPMAIEADLESLPNEVEAGIRDCRIMDYEQWKVVDVEEIRRGQLNGKERERMDWYEARKVLDQAK</sequence>
<reference evidence="1" key="1">
    <citation type="submission" date="2021-03" db="EMBL/GenBank/DDBJ databases">
        <authorList>
            <consortium name="DOE Joint Genome Institute"/>
            <person name="Ahrendt S."/>
            <person name="Looney B.P."/>
            <person name="Miyauchi S."/>
            <person name="Morin E."/>
            <person name="Drula E."/>
            <person name="Courty P.E."/>
            <person name="Chicoki N."/>
            <person name="Fauchery L."/>
            <person name="Kohler A."/>
            <person name="Kuo A."/>
            <person name="Labutti K."/>
            <person name="Pangilinan J."/>
            <person name="Lipzen A."/>
            <person name="Riley R."/>
            <person name="Andreopoulos W."/>
            <person name="He G."/>
            <person name="Johnson J."/>
            <person name="Barry K.W."/>
            <person name="Grigoriev I.V."/>
            <person name="Nagy L."/>
            <person name="Hibbett D."/>
            <person name="Henrissat B."/>
            <person name="Matheny P.B."/>
            <person name="Labbe J."/>
            <person name="Martin F."/>
        </authorList>
    </citation>
    <scope>NUCLEOTIDE SEQUENCE</scope>
    <source>
        <strain evidence="1">HHB10654</strain>
    </source>
</reference>